<proteinExistence type="predicted"/>
<organism evidence="2">
    <name type="scientific">Spodoptera frugiperda</name>
    <name type="common">Fall armyworm</name>
    <dbReference type="NCBI Taxonomy" id="7108"/>
    <lineage>
        <taxon>Eukaryota</taxon>
        <taxon>Metazoa</taxon>
        <taxon>Ecdysozoa</taxon>
        <taxon>Arthropoda</taxon>
        <taxon>Hexapoda</taxon>
        <taxon>Insecta</taxon>
        <taxon>Pterygota</taxon>
        <taxon>Neoptera</taxon>
        <taxon>Endopterygota</taxon>
        <taxon>Lepidoptera</taxon>
        <taxon>Glossata</taxon>
        <taxon>Ditrysia</taxon>
        <taxon>Noctuoidea</taxon>
        <taxon>Noctuidae</taxon>
        <taxon>Amphipyrinae</taxon>
        <taxon>Spodoptera</taxon>
    </lineage>
</organism>
<evidence type="ECO:0000313" key="2">
    <source>
        <dbReference type="EMBL" id="SOQ50051.1"/>
    </source>
</evidence>
<reference evidence="2" key="1">
    <citation type="submission" date="2016-07" db="EMBL/GenBank/DDBJ databases">
        <authorList>
            <person name="Bretaudeau A."/>
        </authorList>
    </citation>
    <scope>NUCLEOTIDE SEQUENCE</scope>
    <source>
        <strain evidence="2">Rice</strain>
        <tissue evidence="2">Whole body</tissue>
    </source>
</reference>
<feature type="region of interest" description="Disordered" evidence="1">
    <location>
        <begin position="30"/>
        <end position="50"/>
    </location>
</feature>
<protein>
    <submittedName>
        <fullName evidence="2">SFRICE_030354</fullName>
    </submittedName>
</protein>
<dbReference type="AlphaFoldDB" id="A0A2H1WAE4"/>
<name>A0A2H1WAE4_SPOFR</name>
<dbReference type="EMBL" id="ODYU01007356">
    <property type="protein sequence ID" value="SOQ50051.1"/>
    <property type="molecule type" value="Genomic_DNA"/>
</dbReference>
<accession>A0A2H1WAE4</accession>
<evidence type="ECO:0000256" key="1">
    <source>
        <dbReference type="SAM" id="MobiDB-lite"/>
    </source>
</evidence>
<sequence>MTPRPETSICGSHKELLYTYVYILHRCPSRPGKRAHGSPDGKLSPLPMDTRNTRGVTRGKIIQSLASFKARGSVRLLLTKNHPVPTPAFRAGVPVNPLELETRYLPCLFMSISFRYFGTVASTMITDELHILPNDSVGDHYFLLCRGCVYNQTISHAHDTQTQTNNLRITLRDAPCGNRTRYTLRGSHCCHRTNHAVKFSN</sequence>
<gene>
    <name evidence="2" type="ORF">SFRICE_030354</name>
</gene>